<sequence length="171" mass="18418">MSASRDREIAGRSRAVGRGHLYQLQGLVALGGSGSEGAGGAVLLADYLQKTEKTENKPWLPPHVGVLGNEIADGLANEGRSQPQSRKPLTLSDATSVLRGGSAKLWSTVQLSNDERLPHFYEAYKAGDFLQGLLRSDAVQIFHARAKHTLLLADRARHGWSTTTACRLCGE</sequence>
<keyword evidence="2" id="KW-1185">Reference proteome</keyword>
<name>A0AAV4CZB0_9GAST</name>
<dbReference type="EMBL" id="BLXT01007177">
    <property type="protein sequence ID" value="GFO37110.1"/>
    <property type="molecule type" value="Genomic_DNA"/>
</dbReference>
<evidence type="ECO:0000313" key="1">
    <source>
        <dbReference type="EMBL" id="GFO37110.1"/>
    </source>
</evidence>
<reference evidence="1 2" key="1">
    <citation type="journal article" date="2021" name="Elife">
        <title>Chloroplast acquisition without the gene transfer in kleptoplastic sea slugs, Plakobranchus ocellatus.</title>
        <authorList>
            <person name="Maeda T."/>
            <person name="Takahashi S."/>
            <person name="Yoshida T."/>
            <person name="Shimamura S."/>
            <person name="Takaki Y."/>
            <person name="Nagai Y."/>
            <person name="Toyoda A."/>
            <person name="Suzuki Y."/>
            <person name="Arimoto A."/>
            <person name="Ishii H."/>
            <person name="Satoh N."/>
            <person name="Nishiyama T."/>
            <person name="Hasebe M."/>
            <person name="Maruyama T."/>
            <person name="Minagawa J."/>
            <person name="Obokata J."/>
            <person name="Shigenobu S."/>
        </authorList>
    </citation>
    <scope>NUCLEOTIDE SEQUENCE [LARGE SCALE GENOMIC DNA]</scope>
</reference>
<dbReference type="Proteomes" id="UP000735302">
    <property type="component" value="Unassembled WGS sequence"/>
</dbReference>
<gene>
    <name evidence="1" type="ORF">PoB_006361500</name>
</gene>
<evidence type="ECO:0008006" key="3">
    <source>
        <dbReference type="Google" id="ProtNLM"/>
    </source>
</evidence>
<dbReference type="AlphaFoldDB" id="A0AAV4CZB0"/>
<protein>
    <recommendedName>
        <fullName evidence="3">RNase H type-1 domain-containing protein</fullName>
    </recommendedName>
</protein>
<proteinExistence type="predicted"/>
<comment type="caution">
    <text evidence="1">The sequence shown here is derived from an EMBL/GenBank/DDBJ whole genome shotgun (WGS) entry which is preliminary data.</text>
</comment>
<evidence type="ECO:0000313" key="2">
    <source>
        <dbReference type="Proteomes" id="UP000735302"/>
    </source>
</evidence>
<accession>A0AAV4CZB0</accession>
<organism evidence="1 2">
    <name type="scientific">Plakobranchus ocellatus</name>
    <dbReference type="NCBI Taxonomy" id="259542"/>
    <lineage>
        <taxon>Eukaryota</taxon>
        <taxon>Metazoa</taxon>
        <taxon>Spiralia</taxon>
        <taxon>Lophotrochozoa</taxon>
        <taxon>Mollusca</taxon>
        <taxon>Gastropoda</taxon>
        <taxon>Heterobranchia</taxon>
        <taxon>Euthyneura</taxon>
        <taxon>Panpulmonata</taxon>
        <taxon>Sacoglossa</taxon>
        <taxon>Placobranchoidea</taxon>
        <taxon>Plakobranchidae</taxon>
        <taxon>Plakobranchus</taxon>
    </lineage>
</organism>